<reference evidence="21" key="1">
    <citation type="submission" date="2019-02" db="EMBL/GenBank/DDBJ databases">
        <title>Halonotius sp. a new haloarchaeum isolated from saline soil.</title>
        <authorList>
            <person name="Duran-Viseras A."/>
            <person name="Sanchez-Porro C."/>
            <person name="Ventosa A."/>
        </authorList>
    </citation>
    <scope>NUCLEOTIDE SEQUENCE</scope>
    <source>
        <strain evidence="21">F15B</strain>
    </source>
</reference>
<evidence type="ECO:0000256" key="5">
    <source>
        <dbReference type="ARBA" id="ARBA00010810"/>
    </source>
</evidence>
<dbReference type="AlphaFoldDB" id="A0A8J8TBM7"/>
<feature type="transmembrane region" description="Helical" evidence="17">
    <location>
        <begin position="453"/>
        <end position="474"/>
    </location>
</feature>
<feature type="transmembrane region" description="Helical" evidence="17">
    <location>
        <begin position="246"/>
        <end position="265"/>
    </location>
</feature>
<dbReference type="RefSeq" id="WP_142979674.1">
    <property type="nucleotide sequence ID" value="NZ_RKLU01000003.1"/>
</dbReference>
<evidence type="ECO:0000256" key="11">
    <source>
        <dbReference type="ARBA" id="ARBA00022842"/>
    </source>
</evidence>
<dbReference type="GO" id="GO:0004576">
    <property type="term" value="F:oligosaccharyl transferase activity"/>
    <property type="evidence" value="ECO:0007669"/>
    <property type="project" value="InterPro"/>
</dbReference>
<name>A0A8J8TBM7_9EURY</name>
<feature type="transmembrane region" description="Helical" evidence="17">
    <location>
        <begin position="303"/>
        <end position="323"/>
    </location>
</feature>
<dbReference type="UniPathway" id="UPA00378"/>
<evidence type="ECO:0000256" key="3">
    <source>
        <dbReference type="ARBA" id="ARBA00004651"/>
    </source>
</evidence>
<dbReference type="Pfam" id="PF02516">
    <property type="entry name" value="STT3"/>
    <property type="match status" value="1"/>
</dbReference>
<keyword evidence="14" id="KW-0464">Manganese</keyword>
<keyword evidence="22" id="KW-1185">Reference proteome</keyword>
<protein>
    <recommendedName>
        <fullName evidence="6">dolichyl-phosphooligosaccharide-protein glycotransferase</fullName>
        <ecNumber evidence="6">2.4.99.21</ecNumber>
    </recommendedName>
    <alternativeName>
        <fullName evidence="15">Oligosaccharyl transferase</fullName>
    </alternativeName>
</protein>
<dbReference type="OrthoDB" id="82393at2157"/>
<keyword evidence="7" id="KW-0328">Glycosyltransferase</keyword>
<evidence type="ECO:0000256" key="16">
    <source>
        <dbReference type="ARBA" id="ARBA00034066"/>
    </source>
</evidence>
<dbReference type="InterPro" id="IPR054479">
    <property type="entry name" value="AglB-like_core"/>
</dbReference>
<evidence type="ECO:0000259" key="18">
    <source>
        <dbReference type="Pfam" id="PF02516"/>
    </source>
</evidence>
<dbReference type="PANTHER" id="PTHR13872:SF1">
    <property type="entry name" value="DOLICHYL-DIPHOSPHOOLIGOSACCHARIDE--PROTEIN GLYCOSYLTRANSFERASE SUBUNIT STT3B"/>
    <property type="match status" value="1"/>
</dbReference>
<comment type="similarity">
    <text evidence="5">Belongs to the STT3 family.</text>
</comment>
<dbReference type="Proteomes" id="UP000705823">
    <property type="component" value="Unassembled WGS sequence"/>
</dbReference>
<evidence type="ECO:0000256" key="15">
    <source>
        <dbReference type="ARBA" id="ARBA00030679"/>
    </source>
</evidence>
<dbReference type="Gene3D" id="2.60.40.3390">
    <property type="match status" value="1"/>
</dbReference>
<evidence type="ECO:0000256" key="7">
    <source>
        <dbReference type="ARBA" id="ARBA00022676"/>
    </source>
</evidence>
<proteinExistence type="inferred from homology"/>
<dbReference type="Pfam" id="PF18079">
    <property type="entry name" value="AglB_L1"/>
    <property type="match status" value="1"/>
</dbReference>
<comment type="catalytic activity">
    <reaction evidence="16">
        <text>an archaeal dolichyl phosphooligosaccharide + [protein]-L-asparagine = an archaeal dolichyl phosphate + a glycoprotein with the oligosaccharide chain attached by N-beta-D-glycosyl linkage to a protein L-asparagine.</text>
        <dbReference type="EC" id="2.4.99.21"/>
    </reaction>
</comment>
<dbReference type="InterPro" id="IPR041154">
    <property type="entry name" value="AglB_P1"/>
</dbReference>
<dbReference type="GO" id="GO:0046872">
    <property type="term" value="F:metal ion binding"/>
    <property type="evidence" value="ECO:0007669"/>
    <property type="project" value="UniProtKB-KW"/>
</dbReference>
<dbReference type="GO" id="GO:0005886">
    <property type="term" value="C:plasma membrane"/>
    <property type="evidence" value="ECO:0007669"/>
    <property type="project" value="UniProtKB-SubCell"/>
</dbReference>
<evidence type="ECO:0000256" key="10">
    <source>
        <dbReference type="ARBA" id="ARBA00022723"/>
    </source>
</evidence>
<evidence type="ECO:0000256" key="17">
    <source>
        <dbReference type="SAM" id="Phobius"/>
    </source>
</evidence>
<feature type="transmembrane region" description="Helical" evidence="17">
    <location>
        <begin position="550"/>
        <end position="567"/>
    </location>
</feature>
<evidence type="ECO:0000313" key="21">
    <source>
        <dbReference type="EMBL" id="TQQ81112.1"/>
    </source>
</evidence>
<dbReference type="InterPro" id="IPR003674">
    <property type="entry name" value="Oligo_trans_STT3"/>
</dbReference>
<dbReference type="PANTHER" id="PTHR13872">
    <property type="entry name" value="DOLICHYL-DIPHOSPHOOLIGOSACCHARIDE--PROTEIN GLYCOSYLTRANSFERASE SUBUNIT"/>
    <property type="match status" value="1"/>
</dbReference>
<feature type="transmembrane region" description="Helical" evidence="17">
    <location>
        <begin position="402"/>
        <end position="418"/>
    </location>
</feature>
<feature type="transmembrane region" description="Helical" evidence="17">
    <location>
        <begin position="122"/>
        <end position="146"/>
    </location>
</feature>
<keyword evidence="10" id="KW-0479">Metal-binding</keyword>
<feature type="transmembrane region" description="Helical" evidence="17">
    <location>
        <begin position="335"/>
        <end position="356"/>
    </location>
</feature>
<evidence type="ECO:0000256" key="4">
    <source>
        <dbReference type="ARBA" id="ARBA00004922"/>
    </source>
</evidence>
<evidence type="ECO:0000259" key="20">
    <source>
        <dbReference type="Pfam" id="PF22627"/>
    </source>
</evidence>
<comment type="cofactor">
    <cofactor evidence="2">
        <name>Mg(2+)</name>
        <dbReference type="ChEBI" id="CHEBI:18420"/>
    </cofactor>
</comment>
<accession>A0A8J8TBM7</accession>
<comment type="cofactor">
    <cofactor evidence="1">
        <name>Mn(2+)</name>
        <dbReference type="ChEBI" id="CHEBI:29035"/>
    </cofactor>
</comment>
<evidence type="ECO:0000256" key="13">
    <source>
        <dbReference type="ARBA" id="ARBA00023136"/>
    </source>
</evidence>
<feature type="transmembrane region" description="Helical" evidence="17">
    <location>
        <begin position="181"/>
        <end position="202"/>
    </location>
</feature>
<feature type="domain" description="Archaeal glycosylation protein B peripheral" evidence="19">
    <location>
        <begin position="890"/>
        <end position="987"/>
    </location>
</feature>
<keyword evidence="8 21" id="KW-0808">Transferase</keyword>
<dbReference type="Pfam" id="PF22627">
    <property type="entry name" value="AglB_core-like"/>
    <property type="match status" value="1"/>
</dbReference>
<keyword evidence="9 17" id="KW-0812">Transmembrane</keyword>
<dbReference type="EMBL" id="RKLU01000003">
    <property type="protein sequence ID" value="TQQ81112.1"/>
    <property type="molecule type" value="Genomic_DNA"/>
</dbReference>
<feature type="transmembrane region" description="Helical" evidence="17">
    <location>
        <begin position="430"/>
        <end position="447"/>
    </location>
</feature>
<comment type="caution">
    <text evidence="21">The sequence shown here is derived from an EMBL/GenBank/DDBJ whole genome shotgun (WGS) entry which is preliminary data.</text>
</comment>
<dbReference type="Gene3D" id="3.40.50.12610">
    <property type="match status" value="1"/>
</dbReference>
<evidence type="ECO:0000256" key="2">
    <source>
        <dbReference type="ARBA" id="ARBA00001946"/>
    </source>
</evidence>
<dbReference type="InterPro" id="IPR048307">
    <property type="entry name" value="STT3_N"/>
</dbReference>
<feature type="domain" description="AglB-like core" evidence="20">
    <location>
        <begin position="589"/>
        <end position="703"/>
    </location>
</feature>
<feature type="domain" description="Oligosaccharyl transferase STT3 N-terminal" evidence="18">
    <location>
        <begin position="33"/>
        <end position="312"/>
    </location>
</feature>
<keyword evidence="11" id="KW-0460">Magnesium</keyword>
<evidence type="ECO:0000256" key="14">
    <source>
        <dbReference type="ARBA" id="ARBA00023211"/>
    </source>
</evidence>
<evidence type="ECO:0000256" key="8">
    <source>
        <dbReference type="ARBA" id="ARBA00022679"/>
    </source>
</evidence>
<evidence type="ECO:0000256" key="6">
    <source>
        <dbReference type="ARBA" id="ARBA00012602"/>
    </source>
</evidence>
<keyword evidence="12 17" id="KW-1133">Transmembrane helix</keyword>
<organism evidence="21 22">
    <name type="scientific">Halonotius terrestris</name>
    <dbReference type="NCBI Taxonomy" id="2487750"/>
    <lineage>
        <taxon>Archaea</taxon>
        <taxon>Methanobacteriati</taxon>
        <taxon>Methanobacteriota</taxon>
        <taxon>Stenosarchaea group</taxon>
        <taxon>Halobacteria</taxon>
        <taxon>Halobacteriales</taxon>
        <taxon>Haloferacaceae</taxon>
        <taxon>Halonotius</taxon>
    </lineage>
</organism>
<dbReference type="NCBIfam" id="TIGR04154">
    <property type="entry name" value="archaeo_STT3"/>
    <property type="match status" value="1"/>
</dbReference>
<evidence type="ECO:0000259" key="19">
    <source>
        <dbReference type="Pfam" id="PF18079"/>
    </source>
</evidence>
<gene>
    <name evidence="21" type="ORF">EGH24_08210</name>
</gene>
<feature type="transmembrane region" description="Helical" evidence="17">
    <location>
        <begin position="486"/>
        <end position="502"/>
    </location>
</feature>
<comment type="pathway">
    <text evidence="4">Protein modification; protein glycosylation.</text>
</comment>
<feature type="transmembrane region" description="Helical" evidence="17">
    <location>
        <begin position="153"/>
        <end position="175"/>
    </location>
</feature>
<feature type="transmembrane region" description="Helical" evidence="17">
    <location>
        <begin position="508"/>
        <end position="529"/>
    </location>
</feature>
<evidence type="ECO:0000256" key="12">
    <source>
        <dbReference type="ARBA" id="ARBA00022989"/>
    </source>
</evidence>
<evidence type="ECO:0000256" key="1">
    <source>
        <dbReference type="ARBA" id="ARBA00001936"/>
    </source>
</evidence>
<evidence type="ECO:0000313" key="22">
    <source>
        <dbReference type="Proteomes" id="UP000705823"/>
    </source>
</evidence>
<dbReference type="InterPro" id="IPR026410">
    <property type="entry name" value="OlisacTrfase_arch"/>
</dbReference>
<evidence type="ECO:0000256" key="9">
    <source>
        <dbReference type="ARBA" id="ARBA00022692"/>
    </source>
</evidence>
<feature type="transmembrane region" description="Helical" evidence="17">
    <location>
        <begin position="26"/>
        <end position="44"/>
    </location>
</feature>
<dbReference type="EC" id="2.4.99.21" evidence="6"/>
<feature type="transmembrane region" description="Helical" evidence="17">
    <location>
        <begin position="272"/>
        <end position="291"/>
    </location>
</feature>
<keyword evidence="13 17" id="KW-0472">Membrane</keyword>
<comment type="subcellular location">
    <subcellularLocation>
        <location evidence="3">Cell membrane</location>
        <topology evidence="3">Multi-pass membrane protein</topology>
    </subcellularLocation>
</comment>
<sequence length="1010" mass="109964">MKDVVMQRLRRLSEATDSPATFLREVYHVPVLLVLIGFILATRLRRLNRFRRESGVMFRGNDPWYHFRQTNYLLEHFPATMPFDVFTNYPTGTNVDQFGTLYDQIISGFILLTSLGNPSQEYAGLVMLIAAPVFLAATVVPLYLLAAHFAGRWPALVAAGLFALLPGTVMTYTMVGFYDHAAAEIFFQTLGVLVFVLALSVTEREQPIWELVVDRDAVALRRPLLYAVGAGIAAALYMWAWPPGILLVGISGLFLAVKLTSEVYHGQSPEPIAFVGAVSMTVTGLLMLVPLNSVTIGGAARYSLLQVVLPLAVAAGCVFLAWLAREWEQRSLDQARYPAAVGGLLIVVGLFTAVALPSLTGAIQTNLLRFVGFSAGAATRTIGEAQPFLAGSSPFGTIYSEYRLTFFTALSAAITFLGRPLIRSDDTRDTIYAVAAVALVGIIYLARPIYNTIAGVVGINPQVLGILAVAALLVGATLRYRYDADRFYLVVWGAFITSAAFTQVRFNYYLAVVVAVFTALFVAQVASYIDLRETADSISESTRQIEGWQAIVAVTLVFALIGPFVVWSGPTLAAWQTGGQNGPGAVTIWDDSLEWMNNETPEPGTLANGNQSRAMDPVGTYARPADGDYDYPEGAYGVQSWWDYGHWITVHGERIPNANPFQQGANEAAKYLLAPNETAAGNALDEKMGEDGQTRYVIVDWKMVTPGSKFAAPTVFNDNVSRSDFVSQAYPIFQTEQGETFGRPITLRNQRYYESQMVRLYAYHGSAVEPDPIVLNTERRSVSTRDGGSIQIRAFDQNDPTRTFDTLAAARAYVEENPGAQLGGIGDNPTERVSALEQYRLIKASSVNAAASSGQYRRSLQTALQRTNTSVNQLLRTTPSWVKTFEKVPGATIEGTGAPAGAEVQATVAMEVTSTGRTFAYRQYATADENGNFEMTVPYSTTGYANFGPENGYTNVSVRATGDYRFRTTGETAVELYAGSATVEEAQVVGVDESPVEVDLTERNPIQIGG</sequence>